<dbReference type="Proteomes" id="UP000269335">
    <property type="component" value="Unassembled WGS sequence"/>
</dbReference>
<dbReference type="EMBL" id="RBPH01000116">
    <property type="protein sequence ID" value="RMN81699.1"/>
    <property type="molecule type" value="Genomic_DNA"/>
</dbReference>
<organism evidence="3 4">
    <name type="scientific">Pseudomonas cannabina</name>
    <dbReference type="NCBI Taxonomy" id="86840"/>
    <lineage>
        <taxon>Bacteria</taxon>
        <taxon>Pseudomonadati</taxon>
        <taxon>Pseudomonadota</taxon>
        <taxon>Gammaproteobacteria</taxon>
        <taxon>Pseudomonadales</taxon>
        <taxon>Pseudomonadaceae</taxon>
        <taxon>Pseudomonas</taxon>
    </lineage>
</organism>
<keyword evidence="2" id="KW-0472">Membrane</keyword>
<proteinExistence type="predicted"/>
<dbReference type="InterPro" id="IPR024079">
    <property type="entry name" value="MetalloPept_cat_dom_sf"/>
</dbReference>
<dbReference type="AlphaFoldDB" id="A0AB37Q9H4"/>
<dbReference type="Gene3D" id="3.40.390.10">
    <property type="entry name" value="Collagenase (Catalytic Domain)"/>
    <property type="match status" value="1"/>
</dbReference>
<evidence type="ECO:0000256" key="2">
    <source>
        <dbReference type="SAM" id="Phobius"/>
    </source>
</evidence>
<evidence type="ECO:0000313" key="3">
    <source>
        <dbReference type="EMBL" id="RMN81699.1"/>
    </source>
</evidence>
<protein>
    <recommendedName>
        <fullName evidence="5">Ribosomal protein S8</fullName>
    </recommendedName>
</protein>
<name>A0AB37Q9H4_PSECA</name>
<gene>
    <name evidence="3" type="ORF">ALQ53_04276</name>
</gene>
<comment type="caution">
    <text evidence="3">The sequence shown here is derived from an EMBL/GenBank/DDBJ whole genome shotgun (WGS) entry which is preliminary data.</text>
</comment>
<dbReference type="SUPFAM" id="SSF55486">
    <property type="entry name" value="Metalloproteases ('zincins'), catalytic domain"/>
    <property type="match status" value="1"/>
</dbReference>
<evidence type="ECO:0000313" key="4">
    <source>
        <dbReference type="Proteomes" id="UP000269335"/>
    </source>
</evidence>
<reference evidence="3 4" key="1">
    <citation type="submission" date="2018-08" db="EMBL/GenBank/DDBJ databases">
        <title>Recombination of ecologically and evolutionarily significant loci maintains genetic cohesion in the Pseudomonas syringae species complex.</title>
        <authorList>
            <person name="Dillon M."/>
            <person name="Thakur S."/>
            <person name="Almeida R.N.D."/>
            <person name="Weir B.S."/>
            <person name="Guttman D.S."/>
        </authorList>
    </citation>
    <scope>NUCLEOTIDE SEQUENCE [LARGE SCALE GENOMIC DNA]</scope>
    <source>
        <strain evidence="3 4">ICMP 15201</strain>
    </source>
</reference>
<dbReference type="GO" id="GO:0008237">
    <property type="term" value="F:metallopeptidase activity"/>
    <property type="evidence" value="ECO:0007669"/>
    <property type="project" value="InterPro"/>
</dbReference>
<accession>A0AB37Q9H4</accession>
<keyword evidence="2" id="KW-0812">Transmembrane</keyword>
<feature type="region of interest" description="Disordered" evidence="1">
    <location>
        <begin position="71"/>
        <end position="93"/>
    </location>
</feature>
<dbReference type="Pfam" id="PF13688">
    <property type="entry name" value="Reprolysin_5"/>
    <property type="match status" value="1"/>
</dbReference>
<evidence type="ECO:0000256" key="1">
    <source>
        <dbReference type="SAM" id="MobiDB-lite"/>
    </source>
</evidence>
<keyword evidence="2" id="KW-1133">Transmembrane helix</keyword>
<evidence type="ECO:0008006" key="5">
    <source>
        <dbReference type="Google" id="ProtNLM"/>
    </source>
</evidence>
<feature type="transmembrane region" description="Helical" evidence="2">
    <location>
        <begin position="158"/>
        <end position="183"/>
    </location>
</feature>
<sequence length="355" mass="39888">MWLRVDQSDLEPMITPTSALIVVPLIGRPQAHLKTTSHAGGPAWLVVRIMTDSTGQRPRSIPQSVAFKAPAISSTARHRHKQRVQPQGSRKPNGAALKFRYVDQRVLPHQSPLPYRVKRRVRLWGPDIICLTVGATLKSLSNLTLKDENVPMKKKLNIWLSLVVFFYLPFASADGPNLGLFLIMHDQLTKHERAELGESYLNPVLAQLQEITGRRTTVTFINNEPGLTDFGYRSEELDKPLYRLSKASIEYANAKNLPRPSERHKYVLVTSNKINGAVHGVTATNYHVAIASLKDYNTLAHEIGHLFGAEHEAATGFPCQTTMWENSTTSIIPCYYFSDANKELIRKYVDNLSAR</sequence>